<evidence type="ECO:0000313" key="4">
    <source>
        <dbReference type="EMBL" id="RYM33486.1"/>
    </source>
</evidence>
<feature type="signal peptide" evidence="2">
    <location>
        <begin position="1"/>
        <end position="25"/>
    </location>
</feature>
<dbReference type="Pfam" id="PF18962">
    <property type="entry name" value="Por_Secre_tail"/>
    <property type="match status" value="1"/>
</dbReference>
<evidence type="ECO:0000256" key="2">
    <source>
        <dbReference type="SAM" id="SignalP"/>
    </source>
</evidence>
<evidence type="ECO:0000256" key="1">
    <source>
        <dbReference type="ARBA" id="ARBA00022729"/>
    </source>
</evidence>
<organism evidence="4 5">
    <name type="scientific">Brumimicrobium glaciale</name>
    <dbReference type="NCBI Taxonomy" id="200475"/>
    <lineage>
        <taxon>Bacteria</taxon>
        <taxon>Pseudomonadati</taxon>
        <taxon>Bacteroidota</taxon>
        <taxon>Flavobacteriia</taxon>
        <taxon>Flavobacteriales</taxon>
        <taxon>Crocinitomicaceae</taxon>
        <taxon>Brumimicrobium</taxon>
    </lineage>
</organism>
<dbReference type="Gene3D" id="2.60.40.10">
    <property type="entry name" value="Immunoglobulins"/>
    <property type="match status" value="1"/>
</dbReference>
<proteinExistence type="predicted"/>
<gene>
    <name evidence="4" type="ORF">ERX46_11140</name>
</gene>
<dbReference type="Pfam" id="PF18911">
    <property type="entry name" value="PKD_4"/>
    <property type="match status" value="1"/>
</dbReference>
<dbReference type="NCBIfam" id="TIGR04183">
    <property type="entry name" value="Por_Secre_tail"/>
    <property type="match status" value="1"/>
</dbReference>
<dbReference type="OrthoDB" id="1204817at2"/>
<reference evidence="4 5" key="1">
    <citation type="submission" date="2019-02" db="EMBL/GenBank/DDBJ databases">
        <title>Genome sequence of the sea-ice species Brumimicrobium glaciale.</title>
        <authorList>
            <person name="Bowman J.P."/>
        </authorList>
    </citation>
    <scope>NUCLEOTIDE SEQUENCE [LARGE SCALE GENOMIC DNA]</scope>
    <source>
        <strain evidence="4 5">IC156</strain>
    </source>
</reference>
<sequence>MVRIYLKLNFFLSAIVILCSTLTFGQSPTHLAKGFNVFIENDMTLSTNESEGPVACGNDLILKGNYQVATNHSGNFLVNGTKIGLLVGGLVKYESGNQLYVNQNTYVKIGNSQGSNVWYYDQNNAASPIRITPSSNYNSSPRIMLQANSNQLGVGVNNNPVFEGNLVDFSNAFQKMRSISSSIAQCSGNAQLTNPNGQPIPNTNLPSQVKINLQNGINYLNVTGADMNNVQVFTYNQQPSASKVLIINVNAPGNFNWKVWNQAGVGFQNCPYILYNFYNTTNLKIQGNSTIEGTVYAPFADIEKIVNQSNIEGQVIGKSLNHKGGEMHYALFAPSITGCAPAPGVSPTSEFNTTNSSQCLNDNQFQFNNTSNTGSAVQPSAPLSYLWDFGDGTTSTDMNPSNIYASAGTYTVTLTTTNTYGSDTETLQITVHPTIDAIVTVTTTGVGTSTVTKYFTLTNSNQFSNFLWELSSIGSGLFVNQSNVSFDFTQAGYYEVIVTTIDNNGCENTNMIPVVIASDEVSTGNNGGLESESLGDAVSKQYANRKMKSIPTIFDKQSALKYNKIELLSNATKGGGNSQTLLEMFPTELEVGDNAYISSPTDILDYTTAEEVLSVDFSINEKTRGVVLGIKTIDKVYNHTKASCDRLNGAEILNVNTVQIEGYNFLAQAIKQRNGDVEYAISFVVGKNEDQTNYSLQTNWYVNEFTKSDEVYNFQVWTTSPEETNKLVKDILNNLISNTNIDQTEIQKLPKTYAAKVSREGIDMVIKLKSTAVEQSIEISMEEVYTETGGSALRYNPFKSEREQIVSFEIKDGYEYDALIKVNGEIQDAFYHADGNWGLDFDPTFTTIEEYTVSNDFERVYEENEMAIHRNVHIKAHSEFDYLTLYKSLLPGNTPEDYSAYKFLSFTAKGSGLLELGLVKSSVENWKNQYKATINVLEEERTYYIPFDYFNSTGTMQTIKANDLTMLTFTFLPVEAETNDLDLTIEGVKFTKSAPDGYQEFLSTMSNEFIVYPNPSNGNLKCVLYSEEESDAKVTLHDITGKIVYSAPVKLTKGRNELQFDLEKPKGVLFFNITSSKTNFGTSRVMFK</sequence>
<dbReference type="RefSeq" id="WP_130093946.1">
    <property type="nucleotide sequence ID" value="NZ_SETE01000004.1"/>
</dbReference>
<dbReference type="InterPro" id="IPR000601">
    <property type="entry name" value="PKD_dom"/>
</dbReference>
<dbReference type="SMART" id="SM00089">
    <property type="entry name" value="PKD"/>
    <property type="match status" value="2"/>
</dbReference>
<keyword evidence="5" id="KW-1185">Reference proteome</keyword>
<dbReference type="PROSITE" id="PS50093">
    <property type="entry name" value="PKD"/>
    <property type="match status" value="1"/>
</dbReference>
<dbReference type="InterPro" id="IPR022409">
    <property type="entry name" value="PKD/Chitinase_dom"/>
</dbReference>
<feature type="domain" description="PKD" evidence="3">
    <location>
        <begin position="382"/>
        <end position="431"/>
    </location>
</feature>
<dbReference type="InterPro" id="IPR026588">
    <property type="entry name" value="Choice_anch_A"/>
</dbReference>
<evidence type="ECO:0000259" key="3">
    <source>
        <dbReference type="PROSITE" id="PS50093"/>
    </source>
</evidence>
<dbReference type="SUPFAM" id="SSF49299">
    <property type="entry name" value="PKD domain"/>
    <property type="match status" value="2"/>
</dbReference>
<protein>
    <submittedName>
        <fullName evidence="4">Choice-of-anchor A family protein</fullName>
    </submittedName>
</protein>
<dbReference type="InterPro" id="IPR026444">
    <property type="entry name" value="Secre_tail"/>
</dbReference>
<feature type="chain" id="PRO_5020699838" evidence="2">
    <location>
        <begin position="26"/>
        <end position="1088"/>
    </location>
</feature>
<keyword evidence="1 2" id="KW-0732">Signal</keyword>
<dbReference type="Pfam" id="PF20597">
    <property type="entry name" value="pAdhesive_15"/>
    <property type="match status" value="1"/>
</dbReference>
<dbReference type="EMBL" id="SETE01000004">
    <property type="protein sequence ID" value="RYM33486.1"/>
    <property type="molecule type" value="Genomic_DNA"/>
</dbReference>
<dbReference type="Proteomes" id="UP000293952">
    <property type="component" value="Unassembled WGS sequence"/>
</dbReference>
<dbReference type="AlphaFoldDB" id="A0A4V1WFK2"/>
<dbReference type="InterPro" id="IPR013783">
    <property type="entry name" value="Ig-like_fold"/>
</dbReference>
<comment type="caution">
    <text evidence="4">The sequence shown here is derived from an EMBL/GenBank/DDBJ whole genome shotgun (WGS) entry which is preliminary data.</text>
</comment>
<dbReference type="InterPro" id="IPR035986">
    <property type="entry name" value="PKD_dom_sf"/>
</dbReference>
<evidence type="ECO:0000313" key="5">
    <source>
        <dbReference type="Proteomes" id="UP000293952"/>
    </source>
</evidence>
<name>A0A4V1WFK2_9FLAO</name>
<accession>A0A4V1WFK2</accession>
<dbReference type="NCBIfam" id="TIGR04215">
    <property type="entry name" value="choice_anch_A"/>
    <property type="match status" value="1"/>
</dbReference>